<organism evidence="3 4">
    <name type="scientific">Vibrio ostreae</name>
    <dbReference type="NCBI Taxonomy" id="2841925"/>
    <lineage>
        <taxon>Bacteria</taxon>
        <taxon>Pseudomonadati</taxon>
        <taxon>Pseudomonadota</taxon>
        <taxon>Gammaproteobacteria</taxon>
        <taxon>Vibrionales</taxon>
        <taxon>Vibrionaceae</taxon>
        <taxon>Vibrio</taxon>
    </lineage>
</organism>
<dbReference type="InterPro" id="IPR015590">
    <property type="entry name" value="Aldehyde_DH_dom"/>
</dbReference>
<dbReference type="RefSeq" id="WP_136483635.1">
    <property type="nucleotide sequence ID" value="NZ_CP076642.1"/>
</dbReference>
<dbReference type="InterPro" id="IPR016162">
    <property type="entry name" value="Ald_DH_N"/>
</dbReference>
<name>A0A975YLR4_9VIBR</name>
<dbReference type="Gene3D" id="3.40.605.10">
    <property type="entry name" value="Aldehyde Dehydrogenase, Chain A, domain 1"/>
    <property type="match status" value="1"/>
</dbReference>
<dbReference type="GO" id="GO:0016491">
    <property type="term" value="F:oxidoreductase activity"/>
    <property type="evidence" value="ECO:0007669"/>
    <property type="project" value="UniProtKB-KW"/>
</dbReference>
<accession>A0A975YLR4</accession>
<proteinExistence type="predicted"/>
<dbReference type="InterPro" id="IPR016161">
    <property type="entry name" value="Ald_DH/histidinol_DH"/>
</dbReference>
<dbReference type="SUPFAM" id="SSF53720">
    <property type="entry name" value="ALDH-like"/>
    <property type="match status" value="1"/>
</dbReference>
<dbReference type="Pfam" id="PF00171">
    <property type="entry name" value="Aldedh"/>
    <property type="match status" value="1"/>
</dbReference>
<evidence type="ECO:0000313" key="3">
    <source>
        <dbReference type="EMBL" id="QXO15691.1"/>
    </source>
</evidence>
<gene>
    <name evidence="3" type="ORF">KNV97_04570</name>
</gene>
<feature type="domain" description="Aldehyde dehydrogenase" evidence="2">
    <location>
        <begin position="44"/>
        <end position="177"/>
    </location>
</feature>
<reference evidence="3" key="1">
    <citation type="submission" date="2021-06" db="EMBL/GenBank/DDBJ databases">
        <title>Vibrio nov. sp., novel gut bacterium isolated from Yellow Sea oyster.</title>
        <authorList>
            <person name="Muhammad N."/>
            <person name="Nguyen T.H."/>
            <person name="Lee Y.-J."/>
            <person name="Ko J."/>
            <person name="Kim S.-G."/>
        </authorList>
    </citation>
    <scope>NUCLEOTIDE SEQUENCE</scope>
    <source>
        <strain evidence="3">OG9-811</strain>
    </source>
</reference>
<evidence type="ECO:0000313" key="4">
    <source>
        <dbReference type="Proteomes" id="UP000694232"/>
    </source>
</evidence>
<keyword evidence="4" id="KW-1185">Reference proteome</keyword>
<sequence length="232" mass="25103">MVHQVTRFSDAFSAWENWNLTGFDSKNESLQSLKNNLQRTMPAVAGVFAFHLRQAATMLAQPHLLNGPTGETNELYTAGRGVALVVHDDSSNEARLAVAAQLCAALIAGNSVVLCSDDTELTAALKAAYQQSTIPANLLQFATLDAYQQLMDSDIRCMGYVGTTSVERNLNRQLAKRQGAIVSLVSETDLAHLPVANDPHLVLRFITERTRTINITAVGGNATLLELGNEAH</sequence>
<evidence type="ECO:0000259" key="2">
    <source>
        <dbReference type="Pfam" id="PF00171"/>
    </source>
</evidence>
<keyword evidence="1" id="KW-0560">Oxidoreductase</keyword>
<dbReference type="EMBL" id="CP076642">
    <property type="protein sequence ID" value="QXO15691.1"/>
    <property type="molecule type" value="Genomic_DNA"/>
</dbReference>
<evidence type="ECO:0000256" key="1">
    <source>
        <dbReference type="ARBA" id="ARBA00023002"/>
    </source>
</evidence>
<protein>
    <submittedName>
        <fullName evidence="3">Aldehyde dehydrogenase family protein</fullName>
    </submittedName>
</protein>
<dbReference type="AlphaFoldDB" id="A0A975YLR4"/>
<dbReference type="Proteomes" id="UP000694232">
    <property type="component" value="Chromosome 2"/>
</dbReference>
<dbReference type="KEGG" id="vos:KNV97_04570"/>